<dbReference type="RefSeq" id="WP_145419182.1">
    <property type="nucleotide sequence ID" value="NZ_CP036526.1"/>
</dbReference>
<dbReference type="InterPro" id="IPR052907">
    <property type="entry name" value="Beta-lactamase/esterase"/>
</dbReference>
<dbReference type="EC" id="3.5.2.6" evidence="2"/>
<protein>
    <submittedName>
        <fullName evidence="2">Beta-lactamase</fullName>
        <ecNumber evidence="2">3.5.2.6</ecNumber>
    </submittedName>
</protein>
<dbReference type="PANTHER" id="PTHR43319">
    <property type="entry name" value="BETA-LACTAMASE-RELATED"/>
    <property type="match status" value="1"/>
</dbReference>
<accession>A0A517NW29</accession>
<dbReference type="EMBL" id="CP036526">
    <property type="protein sequence ID" value="QDT11329.1"/>
    <property type="molecule type" value="Genomic_DNA"/>
</dbReference>
<dbReference type="PANTHER" id="PTHR43319:SF3">
    <property type="entry name" value="BETA-LACTAMASE-RELATED DOMAIN-CONTAINING PROTEIN"/>
    <property type="match status" value="1"/>
</dbReference>
<gene>
    <name evidence="2" type="primary">ampC</name>
    <name evidence="2" type="ORF">K239x_33240</name>
</gene>
<evidence type="ECO:0000259" key="1">
    <source>
        <dbReference type="Pfam" id="PF00144"/>
    </source>
</evidence>
<dbReference type="AlphaFoldDB" id="A0A517NW29"/>
<name>A0A517NW29_9BACT</name>
<dbReference type="Proteomes" id="UP000319817">
    <property type="component" value="Chromosome"/>
</dbReference>
<dbReference type="SUPFAM" id="SSF56601">
    <property type="entry name" value="beta-lactamase/transpeptidase-like"/>
    <property type="match status" value="1"/>
</dbReference>
<keyword evidence="2" id="KW-0378">Hydrolase</keyword>
<evidence type="ECO:0000313" key="2">
    <source>
        <dbReference type="EMBL" id="QDT11329.1"/>
    </source>
</evidence>
<reference evidence="2 3" key="1">
    <citation type="submission" date="2019-02" db="EMBL/GenBank/DDBJ databases">
        <title>Deep-cultivation of Planctomycetes and their phenomic and genomic characterization uncovers novel biology.</title>
        <authorList>
            <person name="Wiegand S."/>
            <person name="Jogler M."/>
            <person name="Boedeker C."/>
            <person name="Pinto D."/>
            <person name="Vollmers J."/>
            <person name="Rivas-Marin E."/>
            <person name="Kohn T."/>
            <person name="Peeters S.H."/>
            <person name="Heuer A."/>
            <person name="Rast P."/>
            <person name="Oberbeckmann S."/>
            <person name="Bunk B."/>
            <person name="Jeske O."/>
            <person name="Meyerdierks A."/>
            <person name="Storesund J.E."/>
            <person name="Kallscheuer N."/>
            <person name="Luecker S."/>
            <person name="Lage O.M."/>
            <person name="Pohl T."/>
            <person name="Merkel B.J."/>
            <person name="Hornburger P."/>
            <person name="Mueller R.-W."/>
            <person name="Bruemmer F."/>
            <person name="Labrenz M."/>
            <person name="Spormann A.M."/>
            <person name="Op den Camp H."/>
            <person name="Overmann J."/>
            <person name="Amann R."/>
            <person name="Jetten M.S.M."/>
            <person name="Mascher T."/>
            <person name="Medema M.H."/>
            <person name="Devos D.P."/>
            <person name="Kaster A.-K."/>
            <person name="Ovreas L."/>
            <person name="Rohde M."/>
            <person name="Galperin M.Y."/>
            <person name="Jogler C."/>
        </authorList>
    </citation>
    <scope>NUCLEOTIDE SEQUENCE [LARGE SCALE GENOMIC DNA]</scope>
    <source>
        <strain evidence="2 3">K23_9</strain>
    </source>
</reference>
<dbReference type="GO" id="GO:0008800">
    <property type="term" value="F:beta-lactamase activity"/>
    <property type="evidence" value="ECO:0007669"/>
    <property type="project" value="UniProtKB-EC"/>
</dbReference>
<dbReference type="Pfam" id="PF00144">
    <property type="entry name" value="Beta-lactamase"/>
    <property type="match status" value="1"/>
</dbReference>
<dbReference type="OrthoDB" id="9770183at2"/>
<feature type="domain" description="Beta-lactamase-related" evidence="1">
    <location>
        <begin position="27"/>
        <end position="389"/>
    </location>
</feature>
<dbReference type="Gene3D" id="3.40.710.10">
    <property type="entry name" value="DD-peptidase/beta-lactamase superfamily"/>
    <property type="match status" value="1"/>
</dbReference>
<proteinExistence type="predicted"/>
<sequence>MPSSDFCFAGHAAPGFERVQRVFESNFVDRGEKGAACTIFHRGVKVVDLSGGYQCVKSRTPWNDQTLTLSFSVTKGMAAAAMAVAHSQGLFEFDEAVATYWPEFAANGKSEITVRQLLSHQAGVITVDRPLNADILADHDQLASVIAKQKPQWAPGTRHGYHTLTLGWFQNELIRRTDPQGRSLGTFFQDEIATQLDIEFYIGLPPQIDEDRVSTIKGFHRAAMLGHLHELPPLMVLAGIWPWSLVSKSVGILPVNDPAEIGSAPYRNVEIPAANGFGQARAIAKVYDVLARGGKELGIKASTWRELSAPAQSPERGDRDAILTLDTKYSLGFSRPSRGFQFGVDDTAFGCPGAGGSFGLADPTAEIGFAYLTNQMGFRIFDDPRERAVREACYQCVAEMRSKRMAA</sequence>
<dbReference type="InterPro" id="IPR012338">
    <property type="entry name" value="Beta-lactam/transpept-like"/>
</dbReference>
<keyword evidence="3" id="KW-1185">Reference proteome</keyword>
<evidence type="ECO:0000313" key="3">
    <source>
        <dbReference type="Proteomes" id="UP000319817"/>
    </source>
</evidence>
<organism evidence="2 3">
    <name type="scientific">Stieleria marina</name>
    <dbReference type="NCBI Taxonomy" id="1930275"/>
    <lineage>
        <taxon>Bacteria</taxon>
        <taxon>Pseudomonadati</taxon>
        <taxon>Planctomycetota</taxon>
        <taxon>Planctomycetia</taxon>
        <taxon>Pirellulales</taxon>
        <taxon>Pirellulaceae</taxon>
        <taxon>Stieleria</taxon>
    </lineage>
</organism>
<dbReference type="InterPro" id="IPR001466">
    <property type="entry name" value="Beta-lactam-related"/>
</dbReference>